<name>A0ABV9P857_9FLAO</name>
<gene>
    <name evidence="3" type="ORF">ACFO3U_11465</name>
</gene>
<dbReference type="InterPro" id="IPR011250">
    <property type="entry name" value="OMP/PagP_B-barrel"/>
</dbReference>
<dbReference type="InterPro" id="IPR025665">
    <property type="entry name" value="Beta-barrel_OMP_2"/>
</dbReference>
<evidence type="ECO:0000256" key="1">
    <source>
        <dbReference type="SAM" id="SignalP"/>
    </source>
</evidence>
<evidence type="ECO:0000313" key="3">
    <source>
        <dbReference type="EMBL" id="MFC4740610.1"/>
    </source>
</evidence>
<keyword evidence="1" id="KW-0732">Signal</keyword>
<dbReference type="RefSeq" id="WP_379742328.1">
    <property type="nucleotide sequence ID" value="NZ_JBHSGW010000026.1"/>
</dbReference>
<dbReference type="SUPFAM" id="SSF56925">
    <property type="entry name" value="OMPA-like"/>
    <property type="match status" value="1"/>
</dbReference>
<feature type="domain" description="Outer membrane protein beta-barrel" evidence="2">
    <location>
        <begin position="19"/>
        <end position="203"/>
    </location>
</feature>
<sequence length="234" mass="25447">MKKVLFAAVAVFAFGAANAQEIKFGAKIGANLSSASISMPSVEGASFTIPDNKMLVGLHVGGFAEIGISEKFAFQPELLFSMEGSKFESSSVEDFGGITYSETSESKIKLNYINVPLLAKFYATEKLFINAGPQIGFLMSAKEDSDYTFAFEGGETESESTSNEDVKDQYKSINFSAAVGAGYYFTENIFAEVRYNVGISNVLESQTVDTDFGSYTFEPEAKINNLQISLGYRF</sequence>
<feature type="signal peptide" evidence="1">
    <location>
        <begin position="1"/>
        <end position="19"/>
    </location>
</feature>
<protein>
    <submittedName>
        <fullName evidence="3">Porin family protein</fullName>
    </submittedName>
</protein>
<evidence type="ECO:0000259" key="2">
    <source>
        <dbReference type="Pfam" id="PF13568"/>
    </source>
</evidence>
<proteinExistence type="predicted"/>
<reference evidence="4" key="1">
    <citation type="journal article" date="2019" name="Int. J. Syst. Evol. Microbiol.">
        <title>The Global Catalogue of Microorganisms (GCM) 10K type strain sequencing project: providing services to taxonomists for standard genome sequencing and annotation.</title>
        <authorList>
            <consortium name="The Broad Institute Genomics Platform"/>
            <consortium name="The Broad Institute Genome Sequencing Center for Infectious Disease"/>
            <person name="Wu L."/>
            <person name="Ma J."/>
        </authorList>
    </citation>
    <scope>NUCLEOTIDE SEQUENCE [LARGE SCALE GENOMIC DNA]</scope>
    <source>
        <strain evidence="4">CCUG 50349</strain>
    </source>
</reference>
<keyword evidence="4" id="KW-1185">Reference proteome</keyword>
<comment type="caution">
    <text evidence="3">The sequence shown here is derived from an EMBL/GenBank/DDBJ whole genome shotgun (WGS) entry which is preliminary data.</text>
</comment>
<accession>A0ABV9P857</accession>
<organism evidence="3 4">
    <name type="scientific">Flavobacterium ponti</name>
    <dbReference type="NCBI Taxonomy" id="665133"/>
    <lineage>
        <taxon>Bacteria</taxon>
        <taxon>Pseudomonadati</taxon>
        <taxon>Bacteroidota</taxon>
        <taxon>Flavobacteriia</taxon>
        <taxon>Flavobacteriales</taxon>
        <taxon>Flavobacteriaceae</taxon>
        <taxon>Flavobacterium</taxon>
    </lineage>
</organism>
<dbReference type="Proteomes" id="UP001595885">
    <property type="component" value="Unassembled WGS sequence"/>
</dbReference>
<dbReference type="Pfam" id="PF13568">
    <property type="entry name" value="OMP_b-brl_2"/>
    <property type="match status" value="1"/>
</dbReference>
<evidence type="ECO:0000313" key="4">
    <source>
        <dbReference type="Proteomes" id="UP001595885"/>
    </source>
</evidence>
<feature type="chain" id="PRO_5047028627" evidence="1">
    <location>
        <begin position="20"/>
        <end position="234"/>
    </location>
</feature>
<dbReference type="EMBL" id="JBHSGW010000026">
    <property type="protein sequence ID" value="MFC4740610.1"/>
    <property type="molecule type" value="Genomic_DNA"/>
</dbReference>